<protein>
    <submittedName>
        <fullName evidence="1">Uncharacterized protein</fullName>
    </submittedName>
</protein>
<proteinExistence type="predicted"/>
<sequence length="160" mass="16752">MTWKPSSIDCIIISKVSAKGLQLLSLSTLATGQLLRRQSVVTCSGFIGESGYAAIAKLRCQQQPGFLESGVVLGLTEAFGMSFVAESHQVAHHRVVPAFTFLAVTDAALFAFFPTFLGPEVAAFGACSIPPVAPVSPLGGLALSAAYYGIVANAQCLCRR</sequence>
<evidence type="ECO:0000313" key="2">
    <source>
        <dbReference type="Proteomes" id="UP000704712"/>
    </source>
</evidence>
<dbReference type="AlphaFoldDB" id="A0A8S9V2Q3"/>
<organism evidence="1 2">
    <name type="scientific">Phytophthora infestans</name>
    <name type="common">Potato late blight agent</name>
    <name type="synonym">Botrytis infestans</name>
    <dbReference type="NCBI Taxonomy" id="4787"/>
    <lineage>
        <taxon>Eukaryota</taxon>
        <taxon>Sar</taxon>
        <taxon>Stramenopiles</taxon>
        <taxon>Oomycota</taxon>
        <taxon>Peronosporomycetes</taxon>
        <taxon>Peronosporales</taxon>
        <taxon>Peronosporaceae</taxon>
        <taxon>Phytophthora</taxon>
    </lineage>
</organism>
<gene>
    <name evidence="1" type="ORF">GN958_ATG05021</name>
</gene>
<name>A0A8S9V2Q3_PHYIN</name>
<reference evidence="1" key="1">
    <citation type="submission" date="2020-03" db="EMBL/GenBank/DDBJ databases">
        <title>Hybrid Assembly of Korean Phytophthora infestans isolates.</title>
        <authorList>
            <person name="Prokchorchik M."/>
            <person name="Lee Y."/>
            <person name="Seo J."/>
            <person name="Cho J.-H."/>
            <person name="Park Y.-E."/>
            <person name="Jang D.-C."/>
            <person name="Im J.-S."/>
            <person name="Choi J.-G."/>
            <person name="Park H.-J."/>
            <person name="Lee G.-B."/>
            <person name="Lee Y.-G."/>
            <person name="Hong S.-Y."/>
            <person name="Cho K."/>
            <person name="Sohn K.H."/>
        </authorList>
    </citation>
    <scope>NUCLEOTIDE SEQUENCE</scope>
    <source>
        <strain evidence="1">KR_2_A2</strain>
    </source>
</reference>
<dbReference type="EMBL" id="JAACNO010000690">
    <property type="protein sequence ID" value="KAF4145774.1"/>
    <property type="molecule type" value="Genomic_DNA"/>
</dbReference>
<evidence type="ECO:0000313" key="1">
    <source>
        <dbReference type="EMBL" id="KAF4145774.1"/>
    </source>
</evidence>
<comment type="caution">
    <text evidence="1">The sequence shown here is derived from an EMBL/GenBank/DDBJ whole genome shotgun (WGS) entry which is preliminary data.</text>
</comment>
<accession>A0A8S9V2Q3</accession>
<dbReference type="Proteomes" id="UP000704712">
    <property type="component" value="Unassembled WGS sequence"/>
</dbReference>